<dbReference type="Gene3D" id="1.10.630.10">
    <property type="entry name" value="Cytochrome P450"/>
    <property type="match status" value="1"/>
</dbReference>
<dbReference type="SUPFAM" id="SSF48264">
    <property type="entry name" value="Cytochrome P450"/>
    <property type="match status" value="1"/>
</dbReference>
<gene>
    <name evidence="8" type="ORF">N7509_002535</name>
</gene>
<evidence type="ECO:0000256" key="2">
    <source>
        <dbReference type="ARBA" id="ARBA00010617"/>
    </source>
</evidence>
<keyword evidence="9" id="KW-1185">Reference proteome</keyword>
<keyword evidence="3 7" id="KW-0479">Metal-binding</keyword>
<dbReference type="GO" id="GO:0004497">
    <property type="term" value="F:monooxygenase activity"/>
    <property type="evidence" value="ECO:0007669"/>
    <property type="project" value="UniProtKB-KW"/>
</dbReference>
<evidence type="ECO:0000256" key="3">
    <source>
        <dbReference type="ARBA" id="ARBA00022723"/>
    </source>
</evidence>
<evidence type="ECO:0000256" key="1">
    <source>
        <dbReference type="ARBA" id="ARBA00001971"/>
    </source>
</evidence>
<dbReference type="InterPro" id="IPR001128">
    <property type="entry name" value="Cyt_P450"/>
</dbReference>
<keyword evidence="7" id="KW-0349">Heme</keyword>
<sequence length="336" mass="37915">MAEVFTQIISRASNRMLGGKSLSRNRDWTDTSINFTTDTWLASQKLKQYPAWLRPIVQHILPEMNRVRRHFTIAQQVICPLVQIRSEIEKKSDIPIDLLQMLWEAADPADKNPNFMAYTALAISFAAIRTSSSVPTHLLYDLCARPEYIQPLREEVQSVLSEEENLFTKGAVNKLLKLDSFMKESQRFNPLSLLTFGRVIQSNCMLHDGLIIPKGTIIGVPAHAISQDAAFYPSPSTLQPFRFVPSTPGEKTAGFVTTNASSSLSWGYGKHACSGRFFAANEIKLIMAHLLLNYDFKFAGGRTERPANYTFELQNMPDENVEVLVRRRSEVTAVTR</sequence>
<evidence type="ECO:0000313" key="8">
    <source>
        <dbReference type="EMBL" id="KAJ5408652.1"/>
    </source>
</evidence>
<protein>
    <recommendedName>
        <fullName evidence="10">Cytochrome P450</fullName>
    </recommendedName>
</protein>
<keyword evidence="4" id="KW-0560">Oxidoreductase</keyword>
<evidence type="ECO:0000256" key="5">
    <source>
        <dbReference type="ARBA" id="ARBA00023004"/>
    </source>
</evidence>
<dbReference type="CDD" id="cd11041">
    <property type="entry name" value="CYP503A1-like"/>
    <property type="match status" value="1"/>
</dbReference>
<evidence type="ECO:0000313" key="9">
    <source>
        <dbReference type="Proteomes" id="UP001147747"/>
    </source>
</evidence>
<evidence type="ECO:0000256" key="6">
    <source>
        <dbReference type="ARBA" id="ARBA00023033"/>
    </source>
</evidence>
<dbReference type="GO" id="GO:0005506">
    <property type="term" value="F:iron ion binding"/>
    <property type="evidence" value="ECO:0007669"/>
    <property type="project" value="InterPro"/>
</dbReference>
<comment type="caution">
    <text evidence="8">The sequence shown here is derived from an EMBL/GenBank/DDBJ whole genome shotgun (WGS) entry which is preliminary data.</text>
</comment>
<dbReference type="PANTHER" id="PTHR46206">
    <property type="entry name" value="CYTOCHROME P450"/>
    <property type="match status" value="1"/>
</dbReference>
<dbReference type="AlphaFoldDB" id="A0A9W9W990"/>
<organism evidence="8 9">
    <name type="scientific">Penicillium cosmopolitanum</name>
    <dbReference type="NCBI Taxonomy" id="1131564"/>
    <lineage>
        <taxon>Eukaryota</taxon>
        <taxon>Fungi</taxon>
        <taxon>Dikarya</taxon>
        <taxon>Ascomycota</taxon>
        <taxon>Pezizomycotina</taxon>
        <taxon>Eurotiomycetes</taxon>
        <taxon>Eurotiomycetidae</taxon>
        <taxon>Eurotiales</taxon>
        <taxon>Aspergillaceae</taxon>
        <taxon>Penicillium</taxon>
    </lineage>
</organism>
<accession>A0A9W9W990</accession>
<dbReference type="GeneID" id="81366152"/>
<name>A0A9W9W990_9EURO</name>
<proteinExistence type="inferred from homology"/>
<evidence type="ECO:0000256" key="7">
    <source>
        <dbReference type="PIRSR" id="PIRSR602403-1"/>
    </source>
</evidence>
<dbReference type="PRINTS" id="PR00465">
    <property type="entry name" value="EP450IV"/>
</dbReference>
<dbReference type="Proteomes" id="UP001147747">
    <property type="component" value="Unassembled WGS sequence"/>
</dbReference>
<dbReference type="GO" id="GO:0043386">
    <property type="term" value="P:mycotoxin biosynthetic process"/>
    <property type="evidence" value="ECO:0007669"/>
    <property type="project" value="UniProtKB-ARBA"/>
</dbReference>
<keyword evidence="6" id="KW-0503">Monooxygenase</keyword>
<evidence type="ECO:0000256" key="4">
    <source>
        <dbReference type="ARBA" id="ARBA00023002"/>
    </source>
</evidence>
<feature type="binding site" description="axial binding residue" evidence="7">
    <location>
        <position position="273"/>
    </location>
    <ligand>
        <name>heme</name>
        <dbReference type="ChEBI" id="CHEBI:30413"/>
    </ligand>
    <ligandPart>
        <name>Fe</name>
        <dbReference type="ChEBI" id="CHEBI:18248"/>
    </ligandPart>
</feature>
<comment type="similarity">
    <text evidence="2">Belongs to the cytochrome P450 family.</text>
</comment>
<dbReference type="EMBL" id="JAPZBU010000004">
    <property type="protein sequence ID" value="KAJ5408652.1"/>
    <property type="molecule type" value="Genomic_DNA"/>
</dbReference>
<dbReference type="Pfam" id="PF00067">
    <property type="entry name" value="p450"/>
    <property type="match status" value="1"/>
</dbReference>
<dbReference type="InterPro" id="IPR002403">
    <property type="entry name" value="Cyt_P450_E_grp-IV"/>
</dbReference>
<dbReference type="GO" id="GO:0020037">
    <property type="term" value="F:heme binding"/>
    <property type="evidence" value="ECO:0007669"/>
    <property type="project" value="InterPro"/>
</dbReference>
<dbReference type="InterPro" id="IPR036396">
    <property type="entry name" value="Cyt_P450_sf"/>
</dbReference>
<evidence type="ECO:0008006" key="10">
    <source>
        <dbReference type="Google" id="ProtNLM"/>
    </source>
</evidence>
<dbReference type="OrthoDB" id="1844152at2759"/>
<comment type="cofactor">
    <cofactor evidence="1 7">
        <name>heme</name>
        <dbReference type="ChEBI" id="CHEBI:30413"/>
    </cofactor>
</comment>
<keyword evidence="5 7" id="KW-0408">Iron</keyword>
<reference evidence="8" key="1">
    <citation type="submission" date="2022-12" db="EMBL/GenBank/DDBJ databases">
        <authorList>
            <person name="Petersen C."/>
        </authorList>
    </citation>
    <scope>NUCLEOTIDE SEQUENCE</scope>
    <source>
        <strain evidence="8">IBT 29677</strain>
    </source>
</reference>
<reference evidence="8" key="2">
    <citation type="journal article" date="2023" name="IMA Fungus">
        <title>Comparative genomic study of the Penicillium genus elucidates a diverse pangenome and 15 lateral gene transfer events.</title>
        <authorList>
            <person name="Petersen C."/>
            <person name="Sorensen T."/>
            <person name="Nielsen M.R."/>
            <person name="Sondergaard T.E."/>
            <person name="Sorensen J.L."/>
            <person name="Fitzpatrick D.A."/>
            <person name="Frisvad J.C."/>
            <person name="Nielsen K.L."/>
        </authorList>
    </citation>
    <scope>NUCLEOTIDE SEQUENCE</scope>
    <source>
        <strain evidence="8">IBT 29677</strain>
    </source>
</reference>
<dbReference type="GO" id="GO:0016705">
    <property type="term" value="F:oxidoreductase activity, acting on paired donors, with incorporation or reduction of molecular oxygen"/>
    <property type="evidence" value="ECO:0007669"/>
    <property type="project" value="InterPro"/>
</dbReference>
<dbReference type="RefSeq" id="XP_056492967.1">
    <property type="nucleotide sequence ID" value="XM_056627172.1"/>
</dbReference>
<dbReference type="PANTHER" id="PTHR46206:SF6">
    <property type="entry name" value="CYTOCHROME P450 MONOOXYGENASE AN1598-RELATED"/>
    <property type="match status" value="1"/>
</dbReference>